<accession>A0A1B2EV61</accession>
<evidence type="ECO:0000259" key="1">
    <source>
        <dbReference type="Pfam" id="PF13649"/>
    </source>
</evidence>
<organism evidence="2">
    <name type="scientific">Microvirga ossetica</name>
    <dbReference type="NCBI Taxonomy" id="1882682"/>
    <lineage>
        <taxon>Bacteria</taxon>
        <taxon>Pseudomonadati</taxon>
        <taxon>Pseudomonadota</taxon>
        <taxon>Alphaproteobacteria</taxon>
        <taxon>Hyphomicrobiales</taxon>
        <taxon>Methylobacteriaceae</taxon>
        <taxon>Microvirga</taxon>
    </lineage>
</organism>
<dbReference type="RefSeq" id="WP_099514823.1">
    <property type="nucleotide sequence ID" value="NZ_CP016618.1"/>
</dbReference>
<reference evidence="2" key="1">
    <citation type="submission" date="2016-07" db="EMBL/GenBank/DDBJ databases">
        <title>Microvirga ossetica sp. nov. a new species of rhizobia isolated from root nodules of the legume species Vicia alpestris Steven originated from North Ossetia region in the Caucasus.</title>
        <authorList>
            <person name="Safronova V.I."/>
            <person name="Kuznetsova I.G."/>
            <person name="Sazanova A.L."/>
            <person name="Belimov A."/>
            <person name="Andronov E."/>
            <person name="Osledkin Y.S."/>
            <person name="Onishchuk O.P."/>
            <person name="Kurchak O.N."/>
            <person name="Shaposhnikov A.I."/>
            <person name="Willems A."/>
            <person name="Tikhonovich I.A."/>
        </authorList>
    </citation>
    <scope>NUCLEOTIDE SEQUENCE [LARGE SCALE GENOMIC DNA]</scope>
    <source>
        <strain evidence="2">V5/3M</strain>
        <plasmid evidence="2">unnamed3</plasmid>
    </source>
</reference>
<dbReference type="InterPro" id="IPR029063">
    <property type="entry name" value="SAM-dependent_MTases_sf"/>
</dbReference>
<proteinExistence type="predicted"/>
<dbReference type="Gene3D" id="3.40.50.150">
    <property type="entry name" value="Vaccinia Virus protein VP39"/>
    <property type="match status" value="1"/>
</dbReference>
<dbReference type="Pfam" id="PF13649">
    <property type="entry name" value="Methyltransf_25"/>
    <property type="match status" value="1"/>
</dbReference>
<dbReference type="InterPro" id="IPR050447">
    <property type="entry name" value="Erg6_SMT_methyltransf"/>
</dbReference>
<dbReference type="InterPro" id="IPR041698">
    <property type="entry name" value="Methyltransf_25"/>
</dbReference>
<feature type="domain" description="Methyltransferase" evidence="1">
    <location>
        <begin position="63"/>
        <end position="159"/>
    </location>
</feature>
<dbReference type="CDD" id="cd02440">
    <property type="entry name" value="AdoMet_MTases"/>
    <property type="match status" value="1"/>
</dbReference>
<gene>
    <name evidence="2" type="ORF">BB934_37185</name>
</gene>
<dbReference type="EMBL" id="CP016618">
    <property type="protein sequence ID" value="ANY83853.1"/>
    <property type="molecule type" value="Genomic_DNA"/>
</dbReference>
<geneLocation type="plasmid" evidence="2">
    <name>unnamed3</name>
</geneLocation>
<dbReference type="PANTHER" id="PTHR44068:SF11">
    <property type="entry name" value="GERANYL DIPHOSPHATE 2-C-METHYLTRANSFERASE"/>
    <property type="match status" value="1"/>
</dbReference>
<protein>
    <recommendedName>
        <fullName evidence="1">Methyltransferase domain-containing protein</fullName>
    </recommendedName>
</protein>
<dbReference type="OrthoDB" id="148175at2"/>
<dbReference type="KEGG" id="moc:BB934_37185"/>
<dbReference type="AlphaFoldDB" id="A0A1B2EV61"/>
<name>A0A1B2EV61_9HYPH</name>
<keyword evidence="2" id="KW-0614">Plasmid</keyword>
<sequence length="277" mass="30363">MTEDRADRQYEFYPQQYTRFGSDISAEIRREVYGEDLGQLGWRTLDEQAQIAELCSRSSPCHVLDVACGSGGPSLALVASTGCTLTGIDIEASAIAQAQRLASERGFSEKARFLTLDCRNALPFENDAFDVVVCIDAVLHLGDRFAILADWSRLLRPGGLLLFTDAAVLTGAISKDEFEIRASQGGFLLVPPGLNETAVAAAGLVLQRCDDRTRATADLATRLHVARERRSSELAKTEGLEWFSQRQNFLAVTAELASSSRLSRFFYIVEKPAIAHV</sequence>
<dbReference type="SUPFAM" id="SSF53335">
    <property type="entry name" value="S-adenosyl-L-methionine-dependent methyltransferases"/>
    <property type="match status" value="1"/>
</dbReference>
<evidence type="ECO:0000313" key="2">
    <source>
        <dbReference type="EMBL" id="ANY83853.1"/>
    </source>
</evidence>
<dbReference type="PANTHER" id="PTHR44068">
    <property type="entry name" value="ZGC:194242"/>
    <property type="match status" value="1"/>
</dbReference>